<evidence type="ECO:0000313" key="4">
    <source>
        <dbReference type="EMBL" id="TWW59024.1"/>
    </source>
</evidence>
<reference evidence="4 5" key="1">
    <citation type="submission" date="2019-04" db="EMBL/GenBank/DDBJ databases">
        <title>Chromosome genome assembly for Takifugu flavidus.</title>
        <authorList>
            <person name="Xiao S."/>
        </authorList>
    </citation>
    <scope>NUCLEOTIDE SEQUENCE [LARGE SCALE GENOMIC DNA]</scope>
    <source>
        <strain evidence="4">HTHZ2018</strain>
        <tissue evidence="4">Muscle</tissue>
    </source>
</reference>
<dbReference type="EMBL" id="RHFK02000019">
    <property type="protein sequence ID" value="TWW59024.1"/>
    <property type="molecule type" value="Genomic_DNA"/>
</dbReference>
<dbReference type="InterPro" id="IPR009003">
    <property type="entry name" value="Peptidase_S1_PA"/>
</dbReference>
<name>A0A5C6MUS4_9TELE</name>
<dbReference type="PROSITE" id="PS50240">
    <property type="entry name" value="TRYPSIN_DOM"/>
    <property type="match status" value="1"/>
</dbReference>
<feature type="signal peptide" evidence="2">
    <location>
        <begin position="1"/>
        <end position="18"/>
    </location>
</feature>
<dbReference type="InterPro" id="IPR001314">
    <property type="entry name" value="Peptidase_S1A"/>
</dbReference>
<dbReference type="Pfam" id="PF00089">
    <property type="entry name" value="Trypsin"/>
    <property type="match status" value="1"/>
</dbReference>
<proteinExistence type="predicted"/>
<evidence type="ECO:0000313" key="5">
    <source>
        <dbReference type="Proteomes" id="UP000324091"/>
    </source>
</evidence>
<dbReference type="PRINTS" id="PR00722">
    <property type="entry name" value="CHYMOTRYPSIN"/>
</dbReference>
<dbReference type="AlphaFoldDB" id="A0A5C6MUS4"/>
<evidence type="ECO:0000259" key="3">
    <source>
        <dbReference type="PROSITE" id="PS50240"/>
    </source>
</evidence>
<dbReference type="SUPFAM" id="SSF50494">
    <property type="entry name" value="Trypsin-like serine proteases"/>
    <property type="match status" value="1"/>
</dbReference>
<dbReference type="SMART" id="SM00020">
    <property type="entry name" value="Tryp_SPc"/>
    <property type="match status" value="1"/>
</dbReference>
<dbReference type="GO" id="GO:0006508">
    <property type="term" value="P:proteolysis"/>
    <property type="evidence" value="ECO:0007669"/>
    <property type="project" value="InterPro"/>
</dbReference>
<dbReference type="InterPro" id="IPR043504">
    <property type="entry name" value="Peptidase_S1_PA_chymotrypsin"/>
</dbReference>
<keyword evidence="2" id="KW-0732">Signal</keyword>
<dbReference type="PANTHER" id="PTHR24271">
    <property type="entry name" value="KALLIKREIN-RELATED"/>
    <property type="match status" value="1"/>
</dbReference>
<sequence>MAMITNLLFVLAFGLTVTTEVDLHKRIIGGRNCTAQERPYHVKFVHLSGSNRCGGSLISDRWILTAAHCWNDSIPMKAILSPHPGPGQEAAFVQPPRFLNVGSGRPDIMLLELEQTTTTPYISLPDCDKRRIQTGDVVQIAGYGSNQVGPLNQKIYGEVDVLQCANFTVEGNEPPTDTEYTTQVFRVNTDHKDTSPGDSGGGVVFDNAIYGVHKEGGNTAYTAKAAFADVCHYIDSIKQIMALHV</sequence>
<keyword evidence="1" id="KW-1015">Disulfide bond</keyword>
<dbReference type="PROSITE" id="PS00134">
    <property type="entry name" value="TRYPSIN_HIS"/>
    <property type="match status" value="1"/>
</dbReference>
<dbReference type="GO" id="GO:0004252">
    <property type="term" value="F:serine-type endopeptidase activity"/>
    <property type="evidence" value="ECO:0007669"/>
    <property type="project" value="InterPro"/>
</dbReference>
<feature type="domain" description="Peptidase S1" evidence="3">
    <location>
        <begin position="27"/>
        <end position="242"/>
    </location>
</feature>
<accession>A0A5C6MUS4</accession>
<organism evidence="4 5">
    <name type="scientific">Takifugu flavidus</name>
    <name type="common">sansaifugu</name>
    <dbReference type="NCBI Taxonomy" id="433684"/>
    <lineage>
        <taxon>Eukaryota</taxon>
        <taxon>Metazoa</taxon>
        <taxon>Chordata</taxon>
        <taxon>Craniata</taxon>
        <taxon>Vertebrata</taxon>
        <taxon>Euteleostomi</taxon>
        <taxon>Actinopterygii</taxon>
        <taxon>Neopterygii</taxon>
        <taxon>Teleostei</taxon>
        <taxon>Neoteleostei</taxon>
        <taxon>Acanthomorphata</taxon>
        <taxon>Eupercaria</taxon>
        <taxon>Tetraodontiformes</taxon>
        <taxon>Tetradontoidea</taxon>
        <taxon>Tetraodontidae</taxon>
        <taxon>Takifugu</taxon>
    </lineage>
</organism>
<gene>
    <name evidence="4" type="ORF">D4764_06G0005540</name>
</gene>
<feature type="chain" id="PRO_5022812530" evidence="2">
    <location>
        <begin position="19"/>
        <end position="245"/>
    </location>
</feature>
<dbReference type="Proteomes" id="UP000324091">
    <property type="component" value="Chromosome 6"/>
</dbReference>
<evidence type="ECO:0000256" key="2">
    <source>
        <dbReference type="SAM" id="SignalP"/>
    </source>
</evidence>
<dbReference type="PANTHER" id="PTHR24271:SF47">
    <property type="entry name" value="KALLIKREIN-1"/>
    <property type="match status" value="1"/>
</dbReference>
<keyword evidence="5" id="KW-1185">Reference proteome</keyword>
<dbReference type="InterPro" id="IPR018114">
    <property type="entry name" value="TRYPSIN_HIS"/>
</dbReference>
<dbReference type="InterPro" id="IPR001254">
    <property type="entry name" value="Trypsin_dom"/>
</dbReference>
<comment type="caution">
    <text evidence="4">The sequence shown here is derived from an EMBL/GenBank/DDBJ whole genome shotgun (WGS) entry which is preliminary data.</text>
</comment>
<dbReference type="Gene3D" id="2.40.10.10">
    <property type="entry name" value="Trypsin-like serine proteases"/>
    <property type="match status" value="2"/>
</dbReference>
<protein>
    <submittedName>
        <fullName evidence="4">Granzyme G</fullName>
    </submittedName>
</protein>
<evidence type="ECO:0000256" key="1">
    <source>
        <dbReference type="ARBA" id="ARBA00023157"/>
    </source>
</evidence>